<protein>
    <submittedName>
        <fullName evidence="1">Plasmid stabilization protein</fullName>
    </submittedName>
</protein>
<keyword evidence="2" id="KW-1185">Reference proteome</keyword>
<organism evidence="1 2">
    <name type="scientific">Burkholderia arboris</name>
    <dbReference type="NCBI Taxonomy" id="488730"/>
    <lineage>
        <taxon>Bacteria</taxon>
        <taxon>Pseudomonadati</taxon>
        <taxon>Pseudomonadota</taxon>
        <taxon>Betaproteobacteria</taxon>
        <taxon>Burkholderiales</taxon>
        <taxon>Burkholderiaceae</taxon>
        <taxon>Burkholderia</taxon>
        <taxon>Burkholderia cepacia complex</taxon>
    </lineage>
</organism>
<dbReference type="EMBL" id="CP109823">
    <property type="protein sequence ID" value="XAE52965.1"/>
    <property type="molecule type" value="Genomic_DNA"/>
</dbReference>
<name>A0ABZ3DV07_9BURK</name>
<reference evidence="1 2" key="1">
    <citation type="submission" date="2022-10" db="EMBL/GenBank/DDBJ databases">
        <title>Genomic of Burkholderia cepacia PN-1.</title>
        <authorList>
            <person name="Yang Y."/>
            <person name="Guan H."/>
            <person name="Huang J."/>
        </authorList>
    </citation>
    <scope>NUCLEOTIDE SEQUENCE [LARGE SCALE GENOMIC DNA]</scope>
    <source>
        <strain evidence="1 2">PN-1</strain>
    </source>
</reference>
<evidence type="ECO:0000313" key="2">
    <source>
        <dbReference type="Proteomes" id="UP001448498"/>
    </source>
</evidence>
<sequence>MRVRERLCVELGGMRPDWDRWCVRRGMTVGEGARHLIAGALYTEAGGSHAGAEGEVRWSGVGDPRARIEIRLTLAELDVVGLRARASSLTPNRWIVALIRANLMREPQLGMQEIRLLAESNQQLATISRWLGQLVRDRGAACIESHESGEVRVIREQIDAHLHTVAAVIRANLDRWSR</sequence>
<dbReference type="Proteomes" id="UP001448498">
    <property type="component" value="Chromosome 2"/>
</dbReference>
<proteinExistence type="predicted"/>
<evidence type="ECO:0000313" key="1">
    <source>
        <dbReference type="EMBL" id="XAE52965.1"/>
    </source>
</evidence>
<accession>A0ABZ3DV07</accession>
<gene>
    <name evidence="1" type="ORF">OHZ10_36055</name>
</gene>